<name>A0A165N1F6_9AGAM</name>
<feature type="region of interest" description="Disordered" evidence="1">
    <location>
        <begin position="79"/>
        <end position="118"/>
    </location>
</feature>
<feature type="compositionally biased region" description="Acidic residues" evidence="1">
    <location>
        <begin position="229"/>
        <end position="239"/>
    </location>
</feature>
<dbReference type="Proteomes" id="UP000076761">
    <property type="component" value="Unassembled WGS sequence"/>
</dbReference>
<keyword evidence="3" id="KW-1185">Reference proteome</keyword>
<evidence type="ECO:0000313" key="2">
    <source>
        <dbReference type="EMBL" id="KZT19050.1"/>
    </source>
</evidence>
<dbReference type="EMBL" id="KV425651">
    <property type="protein sequence ID" value="KZT19050.1"/>
    <property type="molecule type" value="Genomic_DNA"/>
</dbReference>
<proteinExistence type="predicted"/>
<feature type="region of interest" description="Disordered" evidence="1">
    <location>
        <begin position="1"/>
        <end position="66"/>
    </location>
</feature>
<feature type="compositionally biased region" description="Acidic residues" evidence="1">
    <location>
        <begin position="306"/>
        <end position="316"/>
    </location>
</feature>
<gene>
    <name evidence="2" type="ORF">NEOLEDRAFT_1152186</name>
</gene>
<protein>
    <submittedName>
        <fullName evidence="2">Uncharacterized protein</fullName>
    </submittedName>
</protein>
<accession>A0A165N1F6</accession>
<dbReference type="InParanoid" id="A0A165N1F6"/>
<feature type="compositionally biased region" description="Low complexity" evidence="1">
    <location>
        <begin position="182"/>
        <end position="199"/>
    </location>
</feature>
<evidence type="ECO:0000256" key="1">
    <source>
        <dbReference type="SAM" id="MobiDB-lite"/>
    </source>
</evidence>
<sequence>MHFKVPDDWLIPSVKASKNHEQSKEHALKRKRDEMEASREDNSSSSHPTKKRRNGPRLTLKKKRRAVRKAVEAINDIVASDDDNDKTVNIVSGEPCAPPTAAKEAMKPSKISAQKNSAVADGLPAAEYVSHPEPKTMKVAKPSRVSSHLQARNSPVVSALPVAQGEPSRAPASAELKVDRPSVATASGSSTAVRSVSGTESTAVASRPRQARRPARKVSSLKTPGEPATIEEEPELEDPQAERGKKGKSTSNNKSQAAEKVSVEGSATQTHDELEAVPPAKHICKAETSTKLTIKIKVAAPGELATIEEEPELEEPENVKHGKSTKGKGAAERSTEDSVALTQDNLAAVPSARRSRKTAASPKSNIKLIRPRTIWRPSLQRDILRKASQEARAAQTQDDLEAVPPTRRARVAKDEAAEHEERQKTLGKGVVTAKHHQTLRRKPNKGKQIATWWMAYWAAIAL</sequence>
<evidence type="ECO:0000313" key="3">
    <source>
        <dbReference type="Proteomes" id="UP000076761"/>
    </source>
</evidence>
<feature type="region of interest" description="Disordered" evidence="1">
    <location>
        <begin position="130"/>
        <end position="341"/>
    </location>
</feature>
<reference evidence="2 3" key="1">
    <citation type="journal article" date="2016" name="Mol. Biol. Evol.">
        <title>Comparative Genomics of Early-Diverging Mushroom-Forming Fungi Provides Insights into the Origins of Lignocellulose Decay Capabilities.</title>
        <authorList>
            <person name="Nagy L.G."/>
            <person name="Riley R."/>
            <person name="Tritt A."/>
            <person name="Adam C."/>
            <person name="Daum C."/>
            <person name="Floudas D."/>
            <person name="Sun H."/>
            <person name="Yadav J.S."/>
            <person name="Pangilinan J."/>
            <person name="Larsson K.H."/>
            <person name="Matsuura K."/>
            <person name="Barry K."/>
            <person name="Labutti K."/>
            <person name="Kuo R."/>
            <person name="Ohm R.A."/>
            <person name="Bhattacharya S.S."/>
            <person name="Shirouzu T."/>
            <person name="Yoshinaga Y."/>
            <person name="Martin F.M."/>
            <person name="Grigoriev I.V."/>
            <person name="Hibbett D.S."/>
        </authorList>
    </citation>
    <scope>NUCLEOTIDE SEQUENCE [LARGE SCALE GENOMIC DNA]</scope>
    <source>
        <strain evidence="2 3">HHB14362 ss-1</strain>
    </source>
</reference>
<feature type="compositionally biased region" description="Basic and acidic residues" evidence="1">
    <location>
        <begin position="18"/>
        <end position="42"/>
    </location>
</feature>
<feature type="compositionally biased region" description="Polar residues" evidence="1">
    <location>
        <begin position="144"/>
        <end position="156"/>
    </location>
</feature>
<feature type="compositionally biased region" description="Basic residues" evidence="1">
    <location>
        <begin position="48"/>
        <end position="66"/>
    </location>
</feature>
<organism evidence="2 3">
    <name type="scientific">Neolentinus lepideus HHB14362 ss-1</name>
    <dbReference type="NCBI Taxonomy" id="1314782"/>
    <lineage>
        <taxon>Eukaryota</taxon>
        <taxon>Fungi</taxon>
        <taxon>Dikarya</taxon>
        <taxon>Basidiomycota</taxon>
        <taxon>Agaricomycotina</taxon>
        <taxon>Agaricomycetes</taxon>
        <taxon>Gloeophyllales</taxon>
        <taxon>Gloeophyllaceae</taxon>
        <taxon>Neolentinus</taxon>
    </lineage>
</organism>
<dbReference type="AlphaFoldDB" id="A0A165N1F6"/>